<dbReference type="PANTHER" id="PTHR20883:SF46">
    <property type="entry name" value="PHYTANOYL-COA HYDROXYLASE"/>
    <property type="match status" value="1"/>
</dbReference>
<keyword evidence="2" id="KW-0223">Dioxygenase</keyword>
<dbReference type="Gene3D" id="2.60.120.620">
    <property type="entry name" value="q2cbj1_9rhob like domain"/>
    <property type="match status" value="1"/>
</dbReference>
<dbReference type="SUPFAM" id="SSF51197">
    <property type="entry name" value="Clavaminate synthase-like"/>
    <property type="match status" value="1"/>
</dbReference>
<dbReference type="Proteomes" id="UP001596067">
    <property type="component" value="Unassembled WGS sequence"/>
</dbReference>
<accession>A0ABW1EYB1</accession>
<dbReference type="Pfam" id="PF05721">
    <property type="entry name" value="PhyH"/>
    <property type="match status" value="1"/>
</dbReference>
<feature type="region of interest" description="Disordered" evidence="1">
    <location>
        <begin position="210"/>
        <end position="230"/>
    </location>
</feature>
<protein>
    <submittedName>
        <fullName evidence="2">Phytanoyl-CoA dioxygenase family protein</fullName>
    </submittedName>
</protein>
<reference evidence="3" key="1">
    <citation type="journal article" date="2019" name="Int. J. Syst. Evol. Microbiol.">
        <title>The Global Catalogue of Microorganisms (GCM) 10K type strain sequencing project: providing services to taxonomists for standard genome sequencing and annotation.</title>
        <authorList>
            <consortium name="The Broad Institute Genomics Platform"/>
            <consortium name="The Broad Institute Genome Sequencing Center for Infectious Disease"/>
            <person name="Wu L."/>
            <person name="Ma J."/>
        </authorList>
    </citation>
    <scope>NUCLEOTIDE SEQUENCE [LARGE SCALE GENOMIC DNA]</scope>
    <source>
        <strain evidence="3">CGMCC 4.1469</strain>
    </source>
</reference>
<dbReference type="EMBL" id="JBHSOD010000023">
    <property type="protein sequence ID" value="MFC5887132.1"/>
    <property type="molecule type" value="Genomic_DNA"/>
</dbReference>
<dbReference type="InterPro" id="IPR008775">
    <property type="entry name" value="Phytyl_CoA_dOase-like"/>
</dbReference>
<keyword evidence="2" id="KW-0560">Oxidoreductase</keyword>
<evidence type="ECO:0000256" key="1">
    <source>
        <dbReference type="SAM" id="MobiDB-lite"/>
    </source>
</evidence>
<name>A0ABW1EYB1_9ACTN</name>
<evidence type="ECO:0000313" key="2">
    <source>
        <dbReference type="EMBL" id="MFC5887132.1"/>
    </source>
</evidence>
<dbReference type="PANTHER" id="PTHR20883">
    <property type="entry name" value="PHYTANOYL-COA DIOXYGENASE DOMAIN CONTAINING 1"/>
    <property type="match status" value="1"/>
</dbReference>
<dbReference type="GO" id="GO:0051213">
    <property type="term" value="F:dioxygenase activity"/>
    <property type="evidence" value="ECO:0007669"/>
    <property type="project" value="UniProtKB-KW"/>
</dbReference>
<sequence>MTSTVRSNGVLGRRGLRTGVEWSAPEAARARAAQLVAEHLACHQEIVRNPHLSAEWARAAVRAPQLLPAVQGVIGPDVAVENTFLVVKWPGRTFEIPWHQDGIDARVELDPDRSVSAWLALSDATLDNGCLHAVLGSHHFGYLPFSSEAENGAERGRADQATGFTADASTALPLRAGTALLMDSRLLHRSGTNTDDGARVGLNVRYVAPGGIRRRDPQSPSLDPVTGTGW</sequence>
<proteinExistence type="predicted"/>
<evidence type="ECO:0000313" key="3">
    <source>
        <dbReference type="Proteomes" id="UP001596067"/>
    </source>
</evidence>
<comment type="caution">
    <text evidence="2">The sequence shown here is derived from an EMBL/GenBank/DDBJ whole genome shotgun (WGS) entry which is preliminary data.</text>
</comment>
<gene>
    <name evidence="2" type="ORF">ACFP0N_19370</name>
</gene>
<dbReference type="RefSeq" id="WP_313763002.1">
    <property type="nucleotide sequence ID" value="NZ_BAAAVH010000039.1"/>
</dbReference>
<organism evidence="2 3">
    <name type="scientific">Kitasatospora aburaviensis</name>
    <dbReference type="NCBI Taxonomy" id="67265"/>
    <lineage>
        <taxon>Bacteria</taxon>
        <taxon>Bacillati</taxon>
        <taxon>Actinomycetota</taxon>
        <taxon>Actinomycetes</taxon>
        <taxon>Kitasatosporales</taxon>
        <taxon>Streptomycetaceae</taxon>
        <taxon>Kitasatospora</taxon>
    </lineage>
</organism>
<keyword evidence="3" id="KW-1185">Reference proteome</keyword>